<protein>
    <submittedName>
        <fullName evidence="2">Uncharacterized membrane protein</fullName>
    </submittedName>
</protein>
<dbReference type="Proteomes" id="UP000243463">
    <property type="component" value="Unassembled WGS sequence"/>
</dbReference>
<dbReference type="EMBL" id="FZLN01000003">
    <property type="protein sequence ID" value="SNQ29725.1"/>
    <property type="molecule type" value="Genomic_DNA"/>
</dbReference>
<sequence length="131" mass="14998">MTDSQFKSDKTLTFILYILYIAAIFSAGILALIALIINYAKRDSVQGTIFESHFNWQISTVWWYLLWNILGGIPLVVSLFMASNMNYSENTALSLTSLTLMLWITIILVSWVWIIYRAVKGLIVLNENRAI</sequence>
<feature type="transmembrane region" description="Helical" evidence="1">
    <location>
        <begin position="61"/>
        <end position="80"/>
    </location>
</feature>
<organism evidence="2 3">
    <name type="scientific">Acinetobacter apis</name>
    <dbReference type="NCBI Taxonomy" id="1229165"/>
    <lineage>
        <taxon>Bacteria</taxon>
        <taxon>Pseudomonadati</taxon>
        <taxon>Pseudomonadota</taxon>
        <taxon>Gammaproteobacteria</taxon>
        <taxon>Moraxellales</taxon>
        <taxon>Moraxellaceae</taxon>
        <taxon>Acinetobacter</taxon>
    </lineage>
</organism>
<reference evidence="3" key="1">
    <citation type="submission" date="2017-06" db="EMBL/GenBank/DDBJ databases">
        <authorList>
            <person name="Varghese N."/>
            <person name="Submissions S."/>
        </authorList>
    </citation>
    <scope>NUCLEOTIDE SEQUENCE [LARGE SCALE GENOMIC DNA]</scope>
    <source>
        <strain evidence="3">ANC 5114</strain>
    </source>
</reference>
<dbReference type="AlphaFoldDB" id="A0A217EGV7"/>
<name>A0A217EGV7_9GAMM</name>
<feature type="transmembrane region" description="Helical" evidence="1">
    <location>
        <begin position="14"/>
        <end position="40"/>
    </location>
</feature>
<gene>
    <name evidence="2" type="ORF">SAMN05444584_1690</name>
</gene>
<evidence type="ECO:0000313" key="3">
    <source>
        <dbReference type="Proteomes" id="UP000243463"/>
    </source>
</evidence>
<dbReference type="OrthoDB" id="5405464at2"/>
<keyword evidence="3" id="KW-1185">Reference proteome</keyword>
<feature type="transmembrane region" description="Helical" evidence="1">
    <location>
        <begin position="100"/>
        <end position="119"/>
    </location>
</feature>
<evidence type="ECO:0000256" key="1">
    <source>
        <dbReference type="SAM" id="Phobius"/>
    </source>
</evidence>
<keyword evidence="1" id="KW-0812">Transmembrane</keyword>
<keyword evidence="1" id="KW-1133">Transmembrane helix</keyword>
<proteinExistence type="predicted"/>
<accession>A0A217EGV7</accession>
<keyword evidence="1" id="KW-0472">Membrane</keyword>
<evidence type="ECO:0000313" key="2">
    <source>
        <dbReference type="EMBL" id="SNQ29725.1"/>
    </source>
</evidence>